<dbReference type="AlphaFoldDB" id="A0A9J6FNX1"/>
<proteinExistence type="predicted"/>
<feature type="domain" description="Transposable element P transposase-like RNase H" evidence="2">
    <location>
        <begin position="182"/>
        <end position="275"/>
    </location>
</feature>
<protein>
    <recommendedName>
        <fullName evidence="2">Transposable element P transposase-like RNase H domain-containing protein</fullName>
    </recommendedName>
</protein>
<dbReference type="EMBL" id="JABSTR010000003">
    <property type="protein sequence ID" value="KAH9364882.1"/>
    <property type="molecule type" value="Genomic_DNA"/>
</dbReference>
<organism evidence="3 4">
    <name type="scientific">Haemaphysalis longicornis</name>
    <name type="common">Bush tick</name>
    <dbReference type="NCBI Taxonomy" id="44386"/>
    <lineage>
        <taxon>Eukaryota</taxon>
        <taxon>Metazoa</taxon>
        <taxon>Ecdysozoa</taxon>
        <taxon>Arthropoda</taxon>
        <taxon>Chelicerata</taxon>
        <taxon>Arachnida</taxon>
        <taxon>Acari</taxon>
        <taxon>Parasitiformes</taxon>
        <taxon>Ixodida</taxon>
        <taxon>Ixodoidea</taxon>
        <taxon>Ixodidae</taxon>
        <taxon>Haemaphysalinae</taxon>
        <taxon>Haemaphysalis</taxon>
    </lineage>
</organism>
<dbReference type="OMA" id="MLLQIHA"/>
<evidence type="ECO:0000256" key="1">
    <source>
        <dbReference type="SAM" id="MobiDB-lite"/>
    </source>
</evidence>
<evidence type="ECO:0000313" key="4">
    <source>
        <dbReference type="Proteomes" id="UP000821853"/>
    </source>
</evidence>
<name>A0A9J6FNX1_HAELO</name>
<dbReference type="VEuPathDB" id="VectorBase:HLOH_060115"/>
<gene>
    <name evidence="3" type="ORF">HPB48_022429</name>
</gene>
<accession>A0A9J6FNX1</accession>
<reference evidence="3 4" key="1">
    <citation type="journal article" date="2020" name="Cell">
        <title>Large-Scale Comparative Analyses of Tick Genomes Elucidate Their Genetic Diversity and Vector Capacities.</title>
        <authorList>
            <consortium name="Tick Genome and Microbiome Consortium (TIGMIC)"/>
            <person name="Jia N."/>
            <person name="Wang J."/>
            <person name="Shi W."/>
            <person name="Du L."/>
            <person name="Sun Y."/>
            <person name="Zhan W."/>
            <person name="Jiang J.F."/>
            <person name="Wang Q."/>
            <person name="Zhang B."/>
            <person name="Ji P."/>
            <person name="Bell-Sakyi L."/>
            <person name="Cui X.M."/>
            <person name="Yuan T.T."/>
            <person name="Jiang B.G."/>
            <person name="Yang W.F."/>
            <person name="Lam T.T."/>
            <person name="Chang Q.C."/>
            <person name="Ding S.J."/>
            <person name="Wang X.J."/>
            <person name="Zhu J.G."/>
            <person name="Ruan X.D."/>
            <person name="Zhao L."/>
            <person name="Wei J.T."/>
            <person name="Ye R.Z."/>
            <person name="Que T.C."/>
            <person name="Du C.H."/>
            <person name="Zhou Y.H."/>
            <person name="Cheng J.X."/>
            <person name="Dai P.F."/>
            <person name="Guo W.B."/>
            <person name="Han X.H."/>
            <person name="Huang E.J."/>
            <person name="Li L.F."/>
            <person name="Wei W."/>
            <person name="Gao Y.C."/>
            <person name="Liu J.Z."/>
            <person name="Shao H.Z."/>
            <person name="Wang X."/>
            <person name="Wang C.C."/>
            <person name="Yang T.C."/>
            <person name="Huo Q.B."/>
            <person name="Li W."/>
            <person name="Chen H.Y."/>
            <person name="Chen S.E."/>
            <person name="Zhou L.G."/>
            <person name="Ni X.B."/>
            <person name="Tian J.H."/>
            <person name="Sheng Y."/>
            <person name="Liu T."/>
            <person name="Pan Y.S."/>
            <person name="Xia L.Y."/>
            <person name="Li J."/>
            <person name="Zhao F."/>
            <person name="Cao W.C."/>
        </authorList>
    </citation>
    <scope>NUCLEOTIDE SEQUENCE [LARGE SCALE GENOMIC DNA]</scope>
    <source>
        <strain evidence="3">HaeL-2018</strain>
    </source>
</reference>
<dbReference type="Pfam" id="PF21787">
    <property type="entry name" value="TNP-like_RNaseH_N"/>
    <property type="match status" value="1"/>
</dbReference>
<dbReference type="OrthoDB" id="6511241at2759"/>
<keyword evidence="4" id="KW-1185">Reference proteome</keyword>
<dbReference type="Proteomes" id="UP000821853">
    <property type="component" value="Unassembled WGS sequence"/>
</dbReference>
<comment type="caution">
    <text evidence="3">The sequence shown here is derived from an EMBL/GenBank/DDBJ whole genome shotgun (WGS) entry which is preliminary data.</text>
</comment>
<evidence type="ECO:0000259" key="2">
    <source>
        <dbReference type="Pfam" id="PF21787"/>
    </source>
</evidence>
<feature type="region of interest" description="Disordered" evidence="1">
    <location>
        <begin position="1"/>
        <end position="29"/>
    </location>
</feature>
<sequence>MLCQRSKPPTTSRNGLRGRFRGGQAVNKPTTHWMPPMHLLSLLPLLPLAHSQVKHMEYGLLHWMAKLSQLRQEDPCSGRQSSHEDTVEHLRRKLDLQQKHIRKLETQLEAIVGNKLPHLAPDQVHNAAKSDARGNRWTNETVQKSLQIRLACGNRGYSFLKEDVLPLPSERTLQRRIEDVKFEPGILEELLPPLKAKLDTMRPEERHCAILVDEMQLTTGLDFDPTVKKTIGLATAPLANPLPEGQLTYATHGLVVMLTGLSSRWKQVVGYHLSGKPDHSFSCMCTVRAKVM</sequence>
<evidence type="ECO:0000313" key="3">
    <source>
        <dbReference type="EMBL" id="KAH9364882.1"/>
    </source>
</evidence>
<dbReference type="InterPro" id="IPR048365">
    <property type="entry name" value="TNP-like_RNaseH_N"/>
</dbReference>